<dbReference type="Proteomes" id="UP000182715">
    <property type="component" value="Unassembled WGS sequence"/>
</dbReference>
<reference evidence="1 2" key="1">
    <citation type="submission" date="2014-11" db="EMBL/GenBank/DDBJ databases">
        <authorList>
            <person name="Diene M.Seydina."/>
        </authorList>
    </citation>
    <scope>NUCLEOTIDE SEQUENCE [LARGE SCALE GENOMIC DNA]</scope>
    <source>
        <strain evidence="1 2">Neisseria meningitidis CHUV</strain>
    </source>
</reference>
<organism evidence="1 2">
    <name type="scientific">Neisseria meningitidis serogroup B</name>
    <dbReference type="NCBI Taxonomy" id="491"/>
    <lineage>
        <taxon>Bacteria</taxon>
        <taxon>Pseudomonadati</taxon>
        <taxon>Pseudomonadota</taxon>
        <taxon>Betaproteobacteria</taxon>
        <taxon>Neisseriales</taxon>
        <taxon>Neisseriaceae</taxon>
        <taxon>Neisseria</taxon>
    </lineage>
</organism>
<evidence type="ECO:0000313" key="1">
    <source>
        <dbReference type="EMBL" id="CRY99450.1"/>
    </source>
</evidence>
<name>A0A0H5QDY0_NEIMI</name>
<dbReference type="AlphaFoldDB" id="A0A0H5QDY0"/>
<accession>A0A0H5QDY0</accession>
<protein>
    <submittedName>
        <fullName evidence="1">Uncharacterized protein</fullName>
    </submittedName>
</protein>
<evidence type="ECO:0000313" key="2">
    <source>
        <dbReference type="Proteomes" id="UP000182715"/>
    </source>
</evidence>
<sequence length="37" mass="4317">MRPRHIQTLPDRMLQTASEGFAVLEYEDDNVREIDGI</sequence>
<proteinExistence type="predicted"/>
<dbReference type="EMBL" id="CVTF01000071">
    <property type="protein sequence ID" value="CRY99450.1"/>
    <property type="molecule type" value="Genomic_DNA"/>
</dbReference>